<sequence length="205" mass="23301">MPLRSCWSLLVQCAFSCLRIPAGALVRNTKSTVAWYDDCDCPRQTPQSPTKDQPMSRLAIYAVLPALVFASVVPVFADEHTQPMLKRLAGVWEVEEGVNQGEEIPEDELEGTIMKIEKDMIITYDREQREVYRAQFTLDETKKPVQIDMITEMKGMPPTKSFGIIKMEEGDEFEICYALPGADRPKEFKSPKGSKVMLFEAERED</sequence>
<keyword evidence="1" id="KW-0472">Membrane</keyword>
<name>A0A2G1W1W1_9BACT</name>
<evidence type="ECO:0000256" key="1">
    <source>
        <dbReference type="SAM" id="Phobius"/>
    </source>
</evidence>
<keyword evidence="3" id="KW-1185">Reference proteome</keyword>
<keyword evidence="1" id="KW-1133">Transmembrane helix</keyword>
<organism evidence="2 3">
    <name type="scientific">Rhodopirellula bahusiensis</name>
    <dbReference type="NCBI Taxonomy" id="2014065"/>
    <lineage>
        <taxon>Bacteria</taxon>
        <taxon>Pseudomonadati</taxon>
        <taxon>Planctomycetota</taxon>
        <taxon>Planctomycetia</taxon>
        <taxon>Pirellulales</taxon>
        <taxon>Pirellulaceae</taxon>
        <taxon>Rhodopirellula</taxon>
    </lineage>
</organism>
<gene>
    <name evidence="2" type="ORF">CEE69_23285</name>
</gene>
<dbReference type="NCBIfam" id="TIGR03067">
    <property type="entry name" value="Planc_TIGR03067"/>
    <property type="match status" value="1"/>
</dbReference>
<dbReference type="Proteomes" id="UP000225740">
    <property type="component" value="Unassembled WGS sequence"/>
</dbReference>
<dbReference type="AlphaFoldDB" id="A0A2G1W1W1"/>
<dbReference type="OrthoDB" id="281124at2"/>
<protein>
    <submittedName>
        <fullName evidence="2">TIGR03067 domain-containing protein</fullName>
    </submittedName>
</protein>
<proteinExistence type="predicted"/>
<reference evidence="2 3" key="1">
    <citation type="submission" date="2017-06" db="EMBL/GenBank/DDBJ databases">
        <title>Description of Rhodopirellula bahusiensis sp. nov.</title>
        <authorList>
            <person name="Kizina J."/>
            <person name="Harder J."/>
        </authorList>
    </citation>
    <scope>NUCLEOTIDE SEQUENCE [LARGE SCALE GENOMIC DNA]</scope>
    <source>
        <strain evidence="2 3">SWK21</strain>
    </source>
</reference>
<dbReference type="EMBL" id="NIZW01000021">
    <property type="protein sequence ID" value="PHQ32961.1"/>
    <property type="molecule type" value="Genomic_DNA"/>
</dbReference>
<dbReference type="InterPro" id="IPR017504">
    <property type="entry name" value="CHP03067_Planctomycetes"/>
</dbReference>
<comment type="caution">
    <text evidence="2">The sequence shown here is derived from an EMBL/GenBank/DDBJ whole genome shotgun (WGS) entry which is preliminary data.</text>
</comment>
<evidence type="ECO:0000313" key="3">
    <source>
        <dbReference type="Proteomes" id="UP000225740"/>
    </source>
</evidence>
<feature type="transmembrane region" description="Helical" evidence="1">
    <location>
        <begin position="58"/>
        <end position="77"/>
    </location>
</feature>
<accession>A0A2G1W1W1</accession>
<evidence type="ECO:0000313" key="2">
    <source>
        <dbReference type="EMBL" id="PHQ32961.1"/>
    </source>
</evidence>
<keyword evidence="1" id="KW-0812">Transmembrane</keyword>